<sequence>MHIKQRGIWTDSCCRYRWPFWDCRKDEMRMFGKGDYVVYGSTGVCRIEDITVMDMEGVPKDRLYYLLCPLGQMGGRIFTPVDNPKAAMRSVLVREEALSLLEDIPEIEEVVVPNIKLREEKYKECARSGDSRDWVKIIKTLYLKRQKRIREGKRLPASDERYLKMAEENLFTELSVVFGETQEEAERRVAERMLAECADKSQMAEM</sequence>
<comment type="caution">
    <text evidence="2">The sequence shown here is derived from an EMBL/GenBank/DDBJ whole genome shotgun (WGS) entry which is preliminary data.</text>
</comment>
<dbReference type="GO" id="GO:0009303">
    <property type="term" value="P:rRNA transcription"/>
    <property type="evidence" value="ECO:0007669"/>
    <property type="project" value="TreeGrafter"/>
</dbReference>
<dbReference type="EMBL" id="QGGY01000008">
    <property type="protein sequence ID" value="PWJ74685.1"/>
    <property type="molecule type" value="Genomic_DNA"/>
</dbReference>
<reference evidence="2 3" key="1">
    <citation type="submission" date="2018-05" db="EMBL/GenBank/DDBJ databases">
        <authorList>
            <person name="Goeker M."/>
            <person name="Huntemann M."/>
            <person name="Clum A."/>
            <person name="Pillay M."/>
            <person name="Palaniappan K."/>
            <person name="Varghese N."/>
            <person name="Mikhailova N."/>
            <person name="Stamatis D."/>
            <person name="Reddy T."/>
            <person name="Daum C."/>
            <person name="Shapiro N."/>
            <person name="Ivanova N."/>
            <person name="Kyrpides N."/>
            <person name="Woyke T."/>
        </authorList>
    </citation>
    <scope>NUCLEOTIDE SEQUENCE [LARGE SCALE GENOMIC DNA]</scope>
    <source>
        <strain evidence="2 3">DSM 26524</strain>
    </source>
</reference>
<evidence type="ECO:0000313" key="3">
    <source>
        <dbReference type="Proteomes" id="UP000245412"/>
    </source>
</evidence>
<dbReference type="Gene3D" id="1.20.58.1290">
    <property type="entry name" value="CarD-like, C-terminal domain"/>
    <property type="match status" value="1"/>
</dbReference>
<dbReference type="InterPro" id="IPR003711">
    <property type="entry name" value="CarD-like/TRCF_RID"/>
</dbReference>
<gene>
    <name evidence="2" type="ORF">C7383_108115</name>
</gene>
<dbReference type="AlphaFoldDB" id="A0AB73T384"/>
<evidence type="ECO:0000259" key="1">
    <source>
        <dbReference type="SMART" id="SM01058"/>
    </source>
</evidence>
<dbReference type="Pfam" id="PF02559">
    <property type="entry name" value="CarD_TRCF_RID"/>
    <property type="match status" value="1"/>
</dbReference>
<dbReference type="InterPro" id="IPR036101">
    <property type="entry name" value="CarD-like/TRCF_RID_sf"/>
</dbReference>
<dbReference type="Proteomes" id="UP000245412">
    <property type="component" value="Unassembled WGS sequence"/>
</dbReference>
<feature type="domain" description="CarD-like/TRCF RNAP-interacting" evidence="1">
    <location>
        <begin position="30"/>
        <end position="142"/>
    </location>
</feature>
<dbReference type="InterPro" id="IPR042215">
    <property type="entry name" value="CarD-like_C"/>
</dbReference>
<name>A0AB73T384_9FIRM</name>
<accession>A0AB73T384</accession>
<protein>
    <submittedName>
        <fullName evidence="2">CarD family transcriptional regulator</fullName>
    </submittedName>
</protein>
<dbReference type="SUPFAM" id="SSF141259">
    <property type="entry name" value="CarD-like"/>
    <property type="match status" value="1"/>
</dbReference>
<keyword evidence="3" id="KW-1185">Reference proteome</keyword>
<dbReference type="InterPro" id="IPR052531">
    <property type="entry name" value="CarD-like_regulator"/>
</dbReference>
<dbReference type="SMART" id="SM01058">
    <property type="entry name" value="CarD_TRCF"/>
    <property type="match status" value="1"/>
</dbReference>
<dbReference type="PANTHER" id="PTHR38447:SF1">
    <property type="entry name" value="RNA POLYMERASE-BINDING TRANSCRIPTION FACTOR CARD"/>
    <property type="match status" value="1"/>
</dbReference>
<evidence type="ECO:0000313" key="2">
    <source>
        <dbReference type="EMBL" id="PWJ74685.1"/>
    </source>
</evidence>
<organism evidence="2 3">
    <name type="scientific">Murimonas intestini</name>
    <dbReference type="NCBI Taxonomy" id="1337051"/>
    <lineage>
        <taxon>Bacteria</taxon>
        <taxon>Bacillati</taxon>
        <taxon>Bacillota</taxon>
        <taxon>Clostridia</taxon>
        <taxon>Lachnospirales</taxon>
        <taxon>Lachnospiraceae</taxon>
        <taxon>Murimonas</taxon>
    </lineage>
</organism>
<dbReference type="PANTHER" id="PTHR38447">
    <property type="entry name" value="TRANSCRIPTION FACTOR YDEB-RELATED"/>
    <property type="match status" value="1"/>
</dbReference>
<dbReference type="Gene3D" id="2.40.10.170">
    <property type="match status" value="1"/>
</dbReference>
<proteinExistence type="predicted"/>